<name>A0A0F9EJN2_9ZZZZ</name>
<gene>
    <name evidence="1" type="ORF">LCGC14_2144570</name>
</gene>
<evidence type="ECO:0000313" key="1">
    <source>
        <dbReference type="EMBL" id="KKL66481.1"/>
    </source>
</evidence>
<reference evidence="1" key="1">
    <citation type="journal article" date="2015" name="Nature">
        <title>Complex archaea that bridge the gap between prokaryotes and eukaryotes.</title>
        <authorList>
            <person name="Spang A."/>
            <person name="Saw J.H."/>
            <person name="Jorgensen S.L."/>
            <person name="Zaremba-Niedzwiedzka K."/>
            <person name="Martijn J."/>
            <person name="Lind A.E."/>
            <person name="van Eijk R."/>
            <person name="Schleper C."/>
            <person name="Guy L."/>
            <person name="Ettema T.J."/>
        </authorList>
    </citation>
    <scope>NUCLEOTIDE SEQUENCE</scope>
</reference>
<dbReference type="AlphaFoldDB" id="A0A0F9EJN2"/>
<feature type="non-terminal residue" evidence="1">
    <location>
        <position position="52"/>
    </location>
</feature>
<proteinExistence type="predicted"/>
<sequence length="52" mass="5874">MSEDMLTKFLKLMSTKITDDDLELVKLGNSLGMDLVSFAELRASQDDEFSDE</sequence>
<organism evidence="1">
    <name type="scientific">marine sediment metagenome</name>
    <dbReference type="NCBI Taxonomy" id="412755"/>
    <lineage>
        <taxon>unclassified sequences</taxon>
        <taxon>metagenomes</taxon>
        <taxon>ecological metagenomes</taxon>
    </lineage>
</organism>
<dbReference type="EMBL" id="LAZR01027188">
    <property type="protein sequence ID" value="KKL66481.1"/>
    <property type="molecule type" value="Genomic_DNA"/>
</dbReference>
<protein>
    <submittedName>
        <fullName evidence="1">Uncharacterized protein</fullName>
    </submittedName>
</protein>
<accession>A0A0F9EJN2</accession>
<comment type="caution">
    <text evidence="1">The sequence shown here is derived from an EMBL/GenBank/DDBJ whole genome shotgun (WGS) entry which is preliminary data.</text>
</comment>